<evidence type="ECO:0000313" key="1">
    <source>
        <dbReference type="EMBL" id="KAK7471308.1"/>
    </source>
</evidence>
<organism evidence="1 2">
    <name type="scientific">Marasmiellus scandens</name>
    <dbReference type="NCBI Taxonomy" id="2682957"/>
    <lineage>
        <taxon>Eukaryota</taxon>
        <taxon>Fungi</taxon>
        <taxon>Dikarya</taxon>
        <taxon>Basidiomycota</taxon>
        <taxon>Agaricomycotina</taxon>
        <taxon>Agaricomycetes</taxon>
        <taxon>Agaricomycetidae</taxon>
        <taxon>Agaricales</taxon>
        <taxon>Marasmiineae</taxon>
        <taxon>Omphalotaceae</taxon>
        <taxon>Marasmiellus</taxon>
    </lineage>
</organism>
<evidence type="ECO:0000313" key="2">
    <source>
        <dbReference type="Proteomes" id="UP001498398"/>
    </source>
</evidence>
<dbReference type="EMBL" id="JBANRG010000002">
    <property type="protein sequence ID" value="KAK7471308.1"/>
    <property type="molecule type" value="Genomic_DNA"/>
</dbReference>
<accession>A0ABR1K378</accession>
<name>A0ABR1K378_9AGAR</name>
<keyword evidence="2" id="KW-1185">Reference proteome</keyword>
<reference evidence="1 2" key="1">
    <citation type="submission" date="2024-01" db="EMBL/GenBank/DDBJ databases">
        <title>A draft genome for the cacao thread blight pathogen Marasmiellus scandens.</title>
        <authorList>
            <person name="Baruah I.K."/>
            <person name="Leung J."/>
            <person name="Bukari Y."/>
            <person name="Amoako-Attah I."/>
            <person name="Meinhardt L.W."/>
            <person name="Bailey B.A."/>
            <person name="Cohen S.P."/>
        </authorList>
    </citation>
    <scope>NUCLEOTIDE SEQUENCE [LARGE SCALE GENOMIC DNA]</scope>
    <source>
        <strain evidence="1 2">GH-19</strain>
    </source>
</reference>
<sequence length="311" mass="34182">MTASPVPPTPSRGPVLGLSHMTPTSAEASLCGIPVATVDFAQYAIWIANRNGLTKSADQSALIDIGQLLDQRQTNIMLSAHLLRLEQKIDLLRPSPSSYTLDETFRGHISNVCDSVILNPSLGAYMDRPNTKVIAIMKARPEWEMTSSILSNNVAMKSIKSWASSRITHHRNDFKETVSKSMGDFNENIKDFDGESIGIVELAQQVIHAIGGKSCDVEVSIPFCARVVLVRKVYRRLAKKTVNGKVAENFWKEVDSELEAVRTSKNNDKVKISRAMAKVLEDDCNLYGQLTELSGLPTTAPVINAVNVDED</sequence>
<dbReference type="Proteomes" id="UP001498398">
    <property type="component" value="Unassembled WGS sequence"/>
</dbReference>
<comment type="caution">
    <text evidence="1">The sequence shown here is derived from an EMBL/GenBank/DDBJ whole genome shotgun (WGS) entry which is preliminary data.</text>
</comment>
<protein>
    <submittedName>
        <fullName evidence="1">Uncharacterized protein</fullName>
    </submittedName>
</protein>
<gene>
    <name evidence="1" type="ORF">VKT23_002717</name>
</gene>
<proteinExistence type="predicted"/>